<name>A0AAD5KK96_9CRUS</name>
<dbReference type="EMBL" id="WJBH02000008">
    <property type="protein sequence ID" value="KAI9553839.1"/>
    <property type="molecule type" value="Genomic_DNA"/>
</dbReference>
<sequence>MLKSVVQEETLNRIEASARSSLGDHKPEGQGSQAEVRCGRGQTPYTRETRFVDPPSFSHFLPKNLVVGGRLKYFVGKWSEITSNEWVLDTVGNGLVLEFVSLPVQVGPSPSMAMNNEMLEVC</sequence>
<evidence type="ECO:0000313" key="2">
    <source>
        <dbReference type="EMBL" id="KAI9553839.1"/>
    </source>
</evidence>
<dbReference type="Proteomes" id="UP000820818">
    <property type="component" value="Linkage Group LG8"/>
</dbReference>
<evidence type="ECO:0000313" key="3">
    <source>
        <dbReference type="Proteomes" id="UP000820818"/>
    </source>
</evidence>
<feature type="region of interest" description="Disordered" evidence="1">
    <location>
        <begin position="15"/>
        <end position="40"/>
    </location>
</feature>
<protein>
    <submittedName>
        <fullName evidence="2">Uncharacterized protein</fullName>
    </submittedName>
</protein>
<proteinExistence type="predicted"/>
<evidence type="ECO:0000256" key="1">
    <source>
        <dbReference type="SAM" id="MobiDB-lite"/>
    </source>
</evidence>
<organism evidence="2 3">
    <name type="scientific">Daphnia sinensis</name>
    <dbReference type="NCBI Taxonomy" id="1820382"/>
    <lineage>
        <taxon>Eukaryota</taxon>
        <taxon>Metazoa</taxon>
        <taxon>Ecdysozoa</taxon>
        <taxon>Arthropoda</taxon>
        <taxon>Crustacea</taxon>
        <taxon>Branchiopoda</taxon>
        <taxon>Diplostraca</taxon>
        <taxon>Cladocera</taxon>
        <taxon>Anomopoda</taxon>
        <taxon>Daphniidae</taxon>
        <taxon>Daphnia</taxon>
        <taxon>Daphnia similis group</taxon>
    </lineage>
</organism>
<keyword evidence="3" id="KW-1185">Reference proteome</keyword>
<comment type="caution">
    <text evidence="2">The sequence shown here is derived from an EMBL/GenBank/DDBJ whole genome shotgun (WGS) entry which is preliminary data.</text>
</comment>
<reference evidence="2 3" key="1">
    <citation type="submission" date="2022-05" db="EMBL/GenBank/DDBJ databases">
        <title>A multi-omics perspective on studying reproductive biology in Daphnia sinensis.</title>
        <authorList>
            <person name="Jia J."/>
        </authorList>
    </citation>
    <scope>NUCLEOTIDE SEQUENCE [LARGE SCALE GENOMIC DNA]</scope>
    <source>
        <strain evidence="2 3">WSL</strain>
    </source>
</reference>
<gene>
    <name evidence="2" type="ORF">GHT06_019108</name>
</gene>
<accession>A0AAD5KK96</accession>
<dbReference type="AlphaFoldDB" id="A0AAD5KK96"/>